<evidence type="ECO:0000259" key="5">
    <source>
        <dbReference type="PROSITE" id="PS50931"/>
    </source>
</evidence>
<dbReference type="GO" id="GO:0000976">
    <property type="term" value="F:transcription cis-regulatory region binding"/>
    <property type="evidence" value="ECO:0007669"/>
    <property type="project" value="TreeGrafter"/>
</dbReference>
<dbReference type="PANTHER" id="PTHR30126:SF39">
    <property type="entry name" value="HTH-TYPE TRANSCRIPTIONAL REGULATOR CYSL"/>
    <property type="match status" value="1"/>
</dbReference>
<evidence type="ECO:0000256" key="4">
    <source>
        <dbReference type="ARBA" id="ARBA00023163"/>
    </source>
</evidence>
<evidence type="ECO:0000256" key="2">
    <source>
        <dbReference type="ARBA" id="ARBA00023015"/>
    </source>
</evidence>
<evidence type="ECO:0000256" key="1">
    <source>
        <dbReference type="ARBA" id="ARBA00009437"/>
    </source>
</evidence>
<reference evidence="6 7" key="1">
    <citation type="submission" date="2020-08" db="EMBL/GenBank/DDBJ databases">
        <title>Sequencing the genomes of 1000 actinobacteria strains.</title>
        <authorList>
            <person name="Klenk H.-P."/>
        </authorList>
    </citation>
    <scope>NUCLEOTIDE SEQUENCE [LARGE SCALE GENOMIC DNA]</scope>
    <source>
        <strain evidence="6 7">DSM 45486</strain>
    </source>
</reference>
<dbReference type="EMBL" id="JACHMO010000001">
    <property type="protein sequence ID" value="MBB5801875.1"/>
    <property type="molecule type" value="Genomic_DNA"/>
</dbReference>
<keyword evidence="7" id="KW-1185">Reference proteome</keyword>
<name>A0A7W9HGN7_9PSEU</name>
<dbReference type="InterPro" id="IPR036390">
    <property type="entry name" value="WH_DNA-bd_sf"/>
</dbReference>
<dbReference type="SUPFAM" id="SSF53850">
    <property type="entry name" value="Periplasmic binding protein-like II"/>
    <property type="match status" value="1"/>
</dbReference>
<keyword evidence="3 6" id="KW-0238">DNA-binding</keyword>
<dbReference type="PANTHER" id="PTHR30126">
    <property type="entry name" value="HTH-TYPE TRANSCRIPTIONAL REGULATOR"/>
    <property type="match status" value="1"/>
</dbReference>
<comment type="similarity">
    <text evidence="1">Belongs to the LysR transcriptional regulatory family.</text>
</comment>
<comment type="caution">
    <text evidence="6">The sequence shown here is derived from an EMBL/GenBank/DDBJ whole genome shotgun (WGS) entry which is preliminary data.</text>
</comment>
<dbReference type="AlphaFoldDB" id="A0A7W9HGN7"/>
<dbReference type="PRINTS" id="PR00039">
    <property type="entry name" value="HTHLYSR"/>
</dbReference>
<evidence type="ECO:0000313" key="7">
    <source>
        <dbReference type="Proteomes" id="UP000552097"/>
    </source>
</evidence>
<dbReference type="Gene3D" id="3.40.190.10">
    <property type="entry name" value="Periplasmic binding protein-like II"/>
    <property type="match status" value="2"/>
</dbReference>
<accession>A0A7W9HGN7</accession>
<dbReference type="Pfam" id="PF03466">
    <property type="entry name" value="LysR_substrate"/>
    <property type="match status" value="1"/>
</dbReference>
<dbReference type="PROSITE" id="PS50931">
    <property type="entry name" value="HTH_LYSR"/>
    <property type="match status" value="1"/>
</dbReference>
<gene>
    <name evidence="6" type="ORF">F4560_001643</name>
</gene>
<dbReference type="SUPFAM" id="SSF46785">
    <property type="entry name" value="Winged helix' DNA-binding domain"/>
    <property type="match status" value="1"/>
</dbReference>
<dbReference type="Proteomes" id="UP000552097">
    <property type="component" value="Unassembled WGS sequence"/>
</dbReference>
<dbReference type="Gene3D" id="1.10.10.10">
    <property type="entry name" value="Winged helix-like DNA-binding domain superfamily/Winged helix DNA-binding domain"/>
    <property type="match status" value="1"/>
</dbReference>
<dbReference type="InterPro" id="IPR000847">
    <property type="entry name" value="LysR_HTH_N"/>
</dbReference>
<dbReference type="GO" id="GO:0003700">
    <property type="term" value="F:DNA-binding transcription factor activity"/>
    <property type="evidence" value="ECO:0007669"/>
    <property type="project" value="InterPro"/>
</dbReference>
<sequence length="296" mass="31592">MDYSLLATCLAVYRCGSLTKAARVLGISQPAVTGQIRALEGALRQPLFTRTAKGAVPTDAAHELVRDTADALDALEAAVSRRVRPEELTDRTVHLAGPSEVMSCRVLPALSDLVAGGLRLRLTFGLTDDLVCGLTEGRYDMVVSTRLDRAPGIVTTPLMDESFVLVGSAEWAAKIPADAIDRGGAGALEAAPLISYADNLPIIRRYWQTVFGYKPTVVPQVTVPDLRAVLAAVRAGAGISVLPTYLCSDEVDGGAVTVLYHPEIAPLNTLYLATRATAGHTLNAVRTHVLEQSRHW</sequence>
<evidence type="ECO:0000313" key="6">
    <source>
        <dbReference type="EMBL" id="MBB5801875.1"/>
    </source>
</evidence>
<organism evidence="6 7">
    <name type="scientific">Saccharothrix ecbatanensis</name>
    <dbReference type="NCBI Taxonomy" id="1105145"/>
    <lineage>
        <taxon>Bacteria</taxon>
        <taxon>Bacillati</taxon>
        <taxon>Actinomycetota</taxon>
        <taxon>Actinomycetes</taxon>
        <taxon>Pseudonocardiales</taxon>
        <taxon>Pseudonocardiaceae</taxon>
        <taxon>Saccharothrix</taxon>
    </lineage>
</organism>
<proteinExistence type="inferred from homology"/>
<dbReference type="Pfam" id="PF00126">
    <property type="entry name" value="HTH_1"/>
    <property type="match status" value="1"/>
</dbReference>
<feature type="domain" description="HTH lysR-type" evidence="5">
    <location>
        <begin position="1"/>
        <end position="58"/>
    </location>
</feature>
<dbReference type="RefSeq" id="WP_184918238.1">
    <property type="nucleotide sequence ID" value="NZ_JACHMO010000001.1"/>
</dbReference>
<dbReference type="InterPro" id="IPR036388">
    <property type="entry name" value="WH-like_DNA-bd_sf"/>
</dbReference>
<evidence type="ECO:0000256" key="3">
    <source>
        <dbReference type="ARBA" id="ARBA00023125"/>
    </source>
</evidence>
<keyword evidence="2" id="KW-0805">Transcription regulation</keyword>
<protein>
    <submittedName>
        <fullName evidence="6">DNA-binding transcriptional LysR family regulator</fullName>
    </submittedName>
</protein>
<keyword evidence="4" id="KW-0804">Transcription</keyword>
<dbReference type="CDD" id="cd05466">
    <property type="entry name" value="PBP2_LTTR_substrate"/>
    <property type="match status" value="1"/>
</dbReference>
<dbReference type="InterPro" id="IPR005119">
    <property type="entry name" value="LysR_subst-bd"/>
</dbReference>